<accession>A0ABZ1BL10</accession>
<sequence>MAPRQPGRRKPADAPNRLRPLRTAQEVAREPGATLVGIDNPDDADVYPPTETPDRGRRRRQDLPPRREG</sequence>
<gene>
    <name evidence="2" type="ORF">VLY81_08605</name>
</gene>
<name>A0ABZ1BL10_9FIRM</name>
<dbReference type="EMBL" id="CP141614">
    <property type="protein sequence ID" value="WRP13511.1"/>
    <property type="molecule type" value="Genomic_DNA"/>
</dbReference>
<evidence type="ECO:0000313" key="3">
    <source>
        <dbReference type="Proteomes" id="UP001333102"/>
    </source>
</evidence>
<evidence type="ECO:0000256" key="1">
    <source>
        <dbReference type="SAM" id="MobiDB-lite"/>
    </source>
</evidence>
<keyword evidence="3" id="KW-1185">Reference proteome</keyword>
<dbReference type="RefSeq" id="WP_324667756.1">
    <property type="nucleotide sequence ID" value="NZ_CP141614.1"/>
</dbReference>
<proteinExistence type="predicted"/>
<organism evidence="2 3">
    <name type="scientific">Geochorda subterranea</name>
    <dbReference type="NCBI Taxonomy" id="3109564"/>
    <lineage>
        <taxon>Bacteria</taxon>
        <taxon>Bacillati</taxon>
        <taxon>Bacillota</taxon>
        <taxon>Limnochordia</taxon>
        <taxon>Limnochordales</taxon>
        <taxon>Geochordaceae</taxon>
        <taxon>Geochorda</taxon>
    </lineage>
</organism>
<dbReference type="Proteomes" id="UP001333102">
    <property type="component" value="Chromosome"/>
</dbReference>
<reference evidence="3" key="1">
    <citation type="submission" date="2023-12" db="EMBL/GenBank/DDBJ databases">
        <title>Novel isolates from deep terrestrial aquifers shed light on the physiology and ecology of the class Limnochordia.</title>
        <authorList>
            <person name="Karnachuk O.V."/>
            <person name="Lukina A.P."/>
            <person name="Avakyan M.R."/>
            <person name="Kadnikov V."/>
            <person name="Begmatov S."/>
            <person name="Beletsky A.V."/>
            <person name="Mardanov A.V."/>
            <person name="Ravin N.V."/>
        </authorList>
    </citation>
    <scope>NUCLEOTIDE SEQUENCE [LARGE SCALE GENOMIC DNA]</scope>
    <source>
        <strain evidence="3">LN</strain>
    </source>
</reference>
<feature type="region of interest" description="Disordered" evidence="1">
    <location>
        <begin position="1"/>
        <end position="69"/>
    </location>
</feature>
<protein>
    <submittedName>
        <fullName evidence="2">Uncharacterized protein</fullName>
    </submittedName>
</protein>
<evidence type="ECO:0000313" key="2">
    <source>
        <dbReference type="EMBL" id="WRP13511.1"/>
    </source>
</evidence>